<protein>
    <submittedName>
        <fullName evidence="1">Uncharacterized protein</fullName>
    </submittedName>
</protein>
<evidence type="ECO:0000313" key="2">
    <source>
        <dbReference type="Proteomes" id="UP000515312"/>
    </source>
</evidence>
<evidence type="ECO:0000313" key="1">
    <source>
        <dbReference type="EMBL" id="QNI32000.1"/>
    </source>
</evidence>
<gene>
    <name evidence="1" type="ORF">H7849_23800</name>
</gene>
<name>A0A7G8BHI0_9BACT</name>
<accession>A0A7G8BHI0</accession>
<organism evidence="1 2">
    <name type="scientific">Alloacidobacterium dinghuense</name>
    <dbReference type="NCBI Taxonomy" id="2763107"/>
    <lineage>
        <taxon>Bacteria</taxon>
        <taxon>Pseudomonadati</taxon>
        <taxon>Acidobacteriota</taxon>
        <taxon>Terriglobia</taxon>
        <taxon>Terriglobales</taxon>
        <taxon>Acidobacteriaceae</taxon>
        <taxon>Alloacidobacterium</taxon>
    </lineage>
</organism>
<dbReference type="KEGG" id="adin:H7849_23800"/>
<keyword evidence="2" id="KW-1185">Reference proteome</keyword>
<proteinExistence type="predicted"/>
<dbReference type="Proteomes" id="UP000515312">
    <property type="component" value="Chromosome"/>
</dbReference>
<dbReference type="EMBL" id="CP060394">
    <property type="protein sequence ID" value="QNI32000.1"/>
    <property type="molecule type" value="Genomic_DNA"/>
</dbReference>
<sequence>MAERRIQTDGWSSAGHPQGNRFIVDVAAWTQERSIDESRLLGLVDPIARVNVAKEVQSGPDAIDGFEQLRVALVNVGAGTGIENAVWWAVADQDVRAIRNLCVKASALFRRPYAERGTNAGYGEFPISANPLSRHLG</sequence>
<reference evidence="1 2" key="1">
    <citation type="submission" date="2020-08" db="EMBL/GenBank/DDBJ databases">
        <title>Edaphobacter telluris sp. nov. and Acidobacterium dinghuensis sp. nov., two acidobacteria isolated from forest soil.</title>
        <authorList>
            <person name="Fu J."/>
            <person name="Qiu L."/>
        </authorList>
    </citation>
    <scope>NUCLEOTIDE SEQUENCE [LARGE SCALE GENOMIC DNA]</scope>
    <source>
        <strain evidence="1">4Y35</strain>
    </source>
</reference>
<dbReference type="AlphaFoldDB" id="A0A7G8BHI0"/>